<organism evidence="1 2">
    <name type="scientific">Beauveria bassiana (strain ARSEF 2860)</name>
    <name type="common">White muscardine disease fungus</name>
    <name type="synonym">Tritirachium shiotae</name>
    <dbReference type="NCBI Taxonomy" id="655819"/>
    <lineage>
        <taxon>Eukaryota</taxon>
        <taxon>Fungi</taxon>
        <taxon>Dikarya</taxon>
        <taxon>Ascomycota</taxon>
        <taxon>Pezizomycotina</taxon>
        <taxon>Sordariomycetes</taxon>
        <taxon>Hypocreomycetidae</taxon>
        <taxon>Hypocreales</taxon>
        <taxon>Cordycipitaceae</taxon>
        <taxon>Beauveria</taxon>
    </lineage>
</organism>
<protein>
    <submittedName>
        <fullName evidence="1">Uncharacterized protein</fullName>
    </submittedName>
</protein>
<dbReference type="HOGENOM" id="CLU_1815462_0_0_1"/>
<dbReference type="Proteomes" id="UP000002762">
    <property type="component" value="Unassembled WGS sequence"/>
</dbReference>
<keyword evidence="2" id="KW-1185">Reference proteome</keyword>
<dbReference type="RefSeq" id="XP_008602934.1">
    <property type="nucleotide sequence ID" value="XM_008604712.1"/>
</dbReference>
<name>J4VS36_BEAB2</name>
<dbReference type="InParanoid" id="J4VS36"/>
<dbReference type="AlphaFoldDB" id="J4VS36"/>
<reference evidence="1 2" key="1">
    <citation type="journal article" date="2012" name="Sci. Rep.">
        <title>Genomic perspectives on the evolution of fungal entomopathogenicity in Beauveria bassiana.</title>
        <authorList>
            <person name="Xiao G."/>
            <person name="Ying S.H."/>
            <person name="Zheng P."/>
            <person name="Wang Z.L."/>
            <person name="Zhang S."/>
            <person name="Xie X.Q."/>
            <person name="Shang Y."/>
            <person name="St Leger R.J."/>
            <person name="Zhao G.P."/>
            <person name="Wang C."/>
            <person name="Feng M.G."/>
        </authorList>
    </citation>
    <scope>NUCLEOTIDE SEQUENCE [LARGE SCALE GENOMIC DNA]</scope>
    <source>
        <strain evidence="1 2">ARSEF 2860</strain>
    </source>
</reference>
<accession>J4VS36</accession>
<proteinExistence type="predicted"/>
<sequence length="142" mass="15830">MPDEQGQRIERNCGLIWNIGDYDLDVETNDWVNYVASVKRDYRNNRNGCRGMAAGVPSLDADHTPEDTSFTNISFTDAFCTATSFSGYFTGLDRPIRAQEFIKVTLLESLSQQPPSSVPPARLSVPLACLWRVFKRTSSASS</sequence>
<evidence type="ECO:0000313" key="2">
    <source>
        <dbReference type="Proteomes" id="UP000002762"/>
    </source>
</evidence>
<dbReference type="GeneID" id="19892627"/>
<gene>
    <name evidence="1" type="ORF">BBA_09615</name>
</gene>
<evidence type="ECO:0000313" key="1">
    <source>
        <dbReference type="EMBL" id="EJP61425.1"/>
    </source>
</evidence>
<dbReference type="EMBL" id="JH725209">
    <property type="protein sequence ID" value="EJP61425.1"/>
    <property type="molecule type" value="Genomic_DNA"/>
</dbReference>